<dbReference type="InterPro" id="IPR004469">
    <property type="entry name" value="PSP"/>
</dbReference>
<dbReference type="InterPro" id="IPR036412">
    <property type="entry name" value="HAD-like_sf"/>
</dbReference>
<dbReference type="SUPFAM" id="SSF56784">
    <property type="entry name" value="HAD-like"/>
    <property type="match status" value="1"/>
</dbReference>
<evidence type="ECO:0000256" key="5">
    <source>
        <dbReference type="ARBA" id="ARBA00015196"/>
    </source>
</evidence>
<dbReference type="SFLD" id="SFLDF00029">
    <property type="entry name" value="phosphoserine_phosphatase"/>
    <property type="match status" value="1"/>
</dbReference>
<dbReference type="InterPro" id="IPR023214">
    <property type="entry name" value="HAD_sf"/>
</dbReference>
<evidence type="ECO:0000256" key="3">
    <source>
        <dbReference type="ARBA" id="ARBA00009184"/>
    </source>
</evidence>
<evidence type="ECO:0000256" key="2">
    <source>
        <dbReference type="ARBA" id="ARBA00005135"/>
    </source>
</evidence>
<comment type="pathway">
    <text evidence="2">Amino-acid biosynthesis; L-serine biosynthesis; L-serine from 3-phospho-D-glycerate: step 3/3.</text>
</comment>
<keyword evidence="9" id="KW-0460">Magnesium</keyword>
<dbReference type="RefSeq" id="WP_205050086.1">
    <property type="nucleotide sequence ID" value="NZ_JACJKX010000006.1"/>
</dbReference>
<dbReference type="SFLD" id="SFLDS00003">
    <property type="entry name" value="Haloacid_Dehalogenase"/>
    <property type="match status" value="1"/>
</dbReference>
<evidence type="ECO:0000256" key="10">
    <source>
        <dbReference type="ARBA" id="ARBA00023299"/>
    </source>
</evidence>
<dbReference type="Gene3D" id="3.40.50.1000">
    <property type="entry name" value="HAD superfamily/HAD-like"/>
    <property type="match status" value="1"/>
</dbReference>
<evidence type="ECO:0000256" key="13">
    <source>
        <dbReference type="ARBA" id="ARBA00048523"/>
    </source>
</evidence>
<dbReference type="NCBIfam" id="TIGR01488">
    <property type="entry name" value="HAD-SF-IB"/>
    <property type="match status" value="1"/>
</dbReference>
<comment type="cofactor">
    <cofactor evidence="1">
        <name>Mg(2+)</name>
        <dbReference type="ChEBI" id="CHEBI:18420"/>
    </cofactor>
</comment>
<proteinExistence type="inferred from homology"/>
<dbReference type="PANTHER" id="PTHR43344:SF2">
    <property type="entry name" value="PHOSPHOSERINE PHOSPHATASE"/>
    <property type="match status" value="1"/>
</dbReference>
<comment type="caution">
    <text evidence="14">The sequence shown here is derived from an EMBL/GenBank/DDBJ whole genome shotgun (WGS) entry which is preliminary data.</text>
</comment>
<evidence type="ECO:0000256" key="7">
    <source>
        <dbReference type="ARBA" id="ARBA00022723"/>
    </source>
</evidence>
<dbReference type="PANTHER" id="PTHR43344">
    <property type="entry name" value="PHOSPHOSERINE PHOSPHATASE"/>
    <property type="match status" value="1"/>
</dbReference>
<evidence type="ECO:0000256" key="1">
    <source>
        <dbReference type="ARBA" id="ARBA00001946"/>
    </source>
</evidence>
<name>A0ABS2GSS1_9BURK</name>
<dbReference type="SFLD" id="SFLDG01137">
    <property type="entry name" value="C1.6.1:_Phosphoserine_Phosphat"/>
    <property type="match status" value="1"/>
</dbReference>
<evidence type="ECO:0000256" key="12">
    <source>
        <dbReference type="ARBA" id="ARBA00048138"/>
    </source>
</evidence>
<keyword evidence="7" id="KW-0479">Metal-binding</keyword>
<keyword evidence="10" id="KW-0718">Serine biosynthesis</keyword>
<accession>A0ABS2GSS1</accession>
<evidence type="ECO:0000313" key="15">
    <source>
        <dbReference type="Proteomes" id="UP000777002"/>
    </source>
</evidence>
<dbReference type="EMBL" id="JACJKX010000006">
    <property type="protein sequence ID" value="MBM6928489.1"/>
    <property type="molecule type" value="Genomic_DNA"/>
</dbReference>
<evidence type="ECO:0000256" key="8">
    <source>
        <dbReference type="ARBA" id="ARBA00022801"/>
    </source>
</evidence>
<dbReference type="EC" id="3.1.3.3" evidence="4"/>
<comment type="similarity">
    <text evidence="3">Belongs to the HAD-like hydrolase superfamily. SerB family.</text>
</comment>
<reference evidence="14 15" key="1">
    <citation type="journal article" date="2021" name="Sci. Rep.">
        <title>The distribution of antibiotic resistance genes in chicken gut microbiota commensals.</title>
        <authorList>
            <person name="Juricova H."/>
            <person name="Matiasovicova J."/>
            <person name="Kubasova T."/>
            <person name="Cejkova D."/>
            <person name="Rychlik I."/>
        </authorList>
    </citation>
    <scope>NUCLEOTIDE SEQUENCE [LARGE SCALE GENOMIC DNA]</scope>
    <source>
        <strain evidence="14 15">An562</strain>
    </source>
</reference>
<dbReference type="Pfam" id="PF00702">
    <property type="entry name" value="Hydrolase"/>
    <property type="match status" value="1"/>
</dbReference>
<sequence length="284" mass="30917">MDIVIQGKEAQTLAQKLTLKNIWVKPDAIRVNGVDDVISQQLIEEATKLGLDVNCLPDGLSIKDFGIVTLDMDSTLIELECIDDIAWQYGVGEEVARMTEIAMQGHMPFAEYLRERVALFKDAPAHFVDVTASHAKLMPGAREFIDFAKKHELKTYILSGGFDTIAKHVCEMLGMSGYLCNRLIIEDGKLTGEVTGPGGGEILDAAGKRRALDMLCMLHGILHDQAIAGGDGANDLEMIKAAGVGFAYHGKPIVAASAPYRVNHGGLDVVMNFFVEAWDEAKKD</sequence>
<comment type="catalytic activity">
    <reaction evidence="12">
        <text>O-phospho-L-serine + H2O = L-serine + phosphate</text>
        <dbReference type="Rhea" id="RHEA:21208"/>
        <dbReference type="ChEBI" id="CHEBI:15377"/>
        <dbReference type="ChEBI" id="CHEBI:33384"/>
        <dbReference type="ChEBI" id="CHEBI:43474"/>
        <dbReference type="ChEBI" id="CHEBI:57524"/>
        <dbReference type="EC" id="3.1.3.3"/>
    </reaction>
</comment>
<evidence type="ECO:0000313" key="14">
    <source>
        <dbReference type="EMBL" id="MBM6928489.1"/>
    </source>
</evidence>
<comment type="catalytic activity">
    <reaction evidence="13">
        <text>O-phospho-D-serine + H2O = D-serine + phosphate</text>
        <dbReference type="Rhea" id="RHEA:24873"/>
        <dbReference type="ChEBI" id="CHEBI:15377"/>
        <dbReference type="ChEBI" id="CHEBI:35247"/>
        <dbReference type="ChEBI" id="CHEBI:43474"/>
        <dbReference type="ChEBI" id="CHEBI:58680"/>
        <dbReference type="EC" id="3.1.3.3"/>
    </reaction>
</comment>
<evidence type="ECO:0000256" key="4">
    <source>
        <dbReference type="ARBA" id="ARBA00012640"/>
    </source>
</evidence>
<evidence type="ECO:0000256" key="6">
    <source>
        <dbReference type="ARBA" id="ARBA00022605"/>
    </source>
</evidence>
<protein>
    <recommendedName>
        <fullName evidence="5">Phosphoserine phosphatase</fullName>
        <ecNumber evidence="4">3.1.3.3</ecNumber>
    </recommendedName>
    <alternativeName>
        <fullName evidence="11">O-phosphoserine phosphohydrolase</fullName>
    </alternativeName>
</protein>
<evidence type="ECO:0000256" key="11">
    <source>
        <dbReference type="ARBA" id="ARBA00031693"/>
    </source>
</evidence>
<dbReference type="SFLD" id="SFLDG01136">
    <property type="entry name" value="C1.6:_Phosphoserine_Phosphatas"/>
    <property type="match status" value="1"/>
</dbReference>
<dbReference type="GO" id="GO:0016787">
    <property type="term" value="F:hydrolase activity"/>
    <property type="evidence" value="ECO:0007669"/>
    <property type="project" value="UniProtKB-KW"/>
</dbReference>
<gene>
    <name evidence="14" type="primary">serB</name>
    <name evidence="14" type="ORF">H5985_04305</name>
</gene>
<dbReference type="Proteomes" id="UP000777002">
    <property type="component" value="Unassembled WGS sequence"/>
</dbReference>
<organism evidence="14 15">
    <name type="scientific">Parasutterella secunda</name>
    <dbReference type="NCBI Taxonomy" id="626947"/>
    <lineage>
        <taxon>Bacteria</taxon>
        <taxon>Pseudomonadati</taxon>
        <taxon>Pseudomonadota</taxon>
        <taxon>Betaproteobacteria</taxon>
        <taxon>Burkholderiales</taxon>
        <taxon>Sutterellaceae</taxon>
        <taxon>Parasutterella</taxon>
    </lineage>
</organism>
<dbReference type="InterPro" id="IPR050582">
    <property type="entry name" value="HAD-like_SerB"/>
</dbReference>
<keyword evidence="15" id="KW-1185">Reference proteome</keyword>
<keyword evidence="8 14" id="KW-0378">Hydrolase</keyword>
<dbReference type="NCBIfam" id="TIGR00338">
    <property type="entry name" value="serB"/>
    <property type="match status" value="1"/>
</dbReference>
<evidence type="ECO:0000256" key="9">
    <source>
        <dbReference type="ARBA" id="ARBA00022842"/>
    </source>
</evidence>
<keyword evidence="6" id="KW-0028">Amino-acid biosynthesis</keyword>